<dbReference type="EMBL" id="FXZK01000014">
    <property type="protein sequence ID" value="SMY09914.1"/>
    <property type="molecule type" value="Genomic_DNA"/>
</dbReference>
<keyword evidence="4" id="KW-0479">Metal-binding</keyword>
<evidence type="ECO:0000256" key="7">
    <source>
        <dbReference type="ARBA" id="ARBA00068457"/>
    </source>
</evidence>
<feature type="modified residue" description="N6-carboxylysine" evidence="8">
    <location>
        <position position="153"/>
    </location>
</feature>
<dbReference type="SUPFAM" id="SSF51338">
    <property type="entry name" value="Composite domain of metallo-dependent hydrolases"/>
    <property type="match status" value="1"/>
</dbReference>
<dbReference type="InterPro" id="IPR011778">
    <property type="entry name" value="Hydantoinase/dihydroPyrase"/>
</dbReference>
<evidence type="ECO:0000256" key="6">
    <source>
        <dbReference type="ARBA" id="ARBA00055040"/>
    </source>
</evidence>
<dbReference type="OrthoDB" id="9775759at2"/>
<evidence type="ECO:0000256" key="3">
    <source>
        <dbReference type="ARBA" id="ARBA00022553"/>
    </source>
</evidence>
<evidence type="ECO:0000256" key="2">
    <source>
        <dbReference type="ARBA" id="ARBA00008829"/>
    </source>
</evidence>
<dbReference type="GO" id="GO:0005829">
    <property type="term" value="C:cytosol"/>
    <property type="evidence" value="ECO:0007669"/>
    <property type="project" value="TreeGrafter"/>
</dbReference>
<evidence type="ECO:0000256" key="8">
    <source>
        <dbReference type="PIRSR" id="PIRSR611778-50"/>
    </source>
</evidence>
<comment type="cofactor">
    <cofactor evidence="1">
        <name>Zn(2+)</name>
        <dbReference type="ChEBI" id="CHEBI:29105"/>
    </cofactor>
</comment>
<dbReference type="GO" id="GO:0046872">
    <property type="term" value="F:metal ion binding"/>
    <property type="evidence" value="ECO:0007669"/>
    <property type="project" value="UniProtKB-KW"/>
</dbReference>
<reference evidence="10 11" key="1">
    <citation type="submission" date="2017-05" db="EMBL/GenBank/DDBJ databases">
        <authorList>
            <person name="Song R."/>
            <person name="Chenine A.L."/>
            <person name="Ruprecht R.M."/>
        </authorList>
    </citation>
    <scope>NUCLEOTIDE SEQUENCE [LARGE SCALE GENOMIC DNA]</scope>
    <source>
        <strain evidence="10 11">CECT 8899</strain>
    </source>
</reference>
<dbReference type="FunFam" id="3.20.20.140:FF:000217">
    <property type="entry name" value="Dihydropyrimidinase-related protein 1"/>
    <property type="match status" value="1"/>
</dbReference>
<evidence type="ECO:0000313" key="10">
    <source>
        <dbReference type="EMBL" id="SMY09914.1"/>
    </source>
</evidence>
<dbReference type="PANTHER" id="PTHR11647">
    <property type="entry name" value="HYDRANTOINASE/DIHYDROPYRIMIDINASE FAMILY MEMBER"/>
    <property type="match status" value="1"/>
</dbReference>
<keyword evidence="5 10" id="KW-0378">Hydrolase</keyword>
<dbReference type="Gene3D" id="3.20.20.140">
    <property type="entry name" value="Metal-dependent hydrolases"/>
    <property type="match status" value="1"/>
</dbReference>
<sequence>MAETFDMLIRGGRVVTPQGVVQSDLGLRDGRIAAMDAAGTAARVIDADGRYVMPGGVDPHAHIEQMSGMGVMNADTFETATRSAAMGGATSVISFAAQAKGERLTDTVSAYAARAAQGAMIDHAFHITVTDMAAPAVLTDLAALIGQGHRSIKVFTTYNIQLPDREILEIMAAARAAGGLVCVHAENDGLIGWTRDRLVAQGMTAPPFHAVSHPRMAEIEAVERMCRFAEFLGQPVMLFHISTAEGVAAVRAAKARGVPVWAETCPHYLFQTAEVLAAPGLEGAKWMCSPPQRTEADQAALWDGLADGTLALVSSDHAPYRMDASGKLSAGPEAGFHQIANGLPGLETRLPLLYDAMMGPDGAGPEAFARVTSAAAAELYGLSRKGRIAEGMDADLVIWDETPLTYGPDDLHDNVGYNPWEGRTVRARPGTVILRGQVIVEDGLFRGDPGAGQGLDRPALGDTPATNPAPEAALVLGVV</sequence>
<dbReference type="AlphaFoldDB" id="A0A238LKI9"/>
<name>A0A238LKI9_9RHOB</name>
<dbReference type="GO" id="GO:0016812">
    <property type="term" value="F:hydrolase activity, acting on carbon-nitrogen (but not peptide) bonds, in cyclic amides"/>
    <property type="evidence" value="ECO:0007669"/>
    <property type="project" value="TreeGrafter"/>
</dbReference>
<dbReference type="Gene3D" id="2.30.40.10">
    <property type="entry name" value="Urease, subunit C, domain 1"/>
    <property type="match status" value="1"/>
</dbReference>
<feature type="domain" description="Amidohydrolase-related" evidence="9">
    <location>
        <begin position="51"/>
        <end position="438"/>
    </location>
</feature>
<evidence type="ECO:0000256" key="4">
    <source>
        <dbReference type="ARBA" id="ARBA00022723"/>
    </source>
</evidence>
<dbReference type="Proteomes" id="UP000201613">
    <property type="component" value="Unassembled WGS sequence"/>
</dbReference>
<dbReference type="InterPro" id="IPR050378">
    <property type="entry name" value="Metallo-dep_Hydrolases_sf"/>
</dbReference>
<gene>
    <name evidence="10" type="primary">hyuA</name>
    <name evidence="10" type="ORF">LOM8899_04087</name>
</gene>
<evidence type="ECO:0000259" key="9">
    <source>
        <dbReference type="Pfam" id="PF01979"/>
    </source>
</evidence>
<organism evidence="10 11">
    <name type="scientific">Flavimaricola marinus</name>
    <dbReference type="NCBI Taxonomy" id="1819565"/>
    <lineage>
        <taxon>Bacteria</taxon>
        <taxon>Pseudomonadati</taxon>
        <taxon>Pseudomonadota</taxon>
        <taxon>Alphaproteobacteria</taxon>
        <taxon>Rhodobacterales</taxon>
        <taxon>Paracoccaceae</taxon>
        <taxon>Flavimaricola</taxon>
    </lineage>
</organism>
<keyword evidence="11" id="KW-1185">Reference proteome</keyword>
<comment type="PTM">
    <text evidence="8">Carbamylation allows a single lysine to coordinate two divalent metal cations.</text>
</comment>
<comment type="function">
    <text evidence="6">Catalyzes the stereospecific hydrolysis of the cyclic amide bond of D-hydantoin derivatives.</text>
</comment>
<dbReference type="RefSeq" id="WP_093994084.1">
    <property type="nucleotide sequence ID" value="NZ_FXZK01000014.1"/>
</dbReference>
<dbReference type="InterPro" id="IPR011059">
    <property type="entry name" value="Metal-dep_hydrolase_composite"/>
</dbReference>
<dbReference type="InterPro" id="IPR032466">
    <property type="entry name" value="Metal_Hydrolase"/>
</dbReference>
<protein>
    <recommendedName>
        <fullName evidence="7">D-hydantoinase</fullName>
    </recommendedName>
</protein>
<dbReference type="PANTHER" id="PTHR11647:SF1">
    <property type="entry name" value="COLLAPSIN RESPONSE MEDIATOR PROTEIN"/>
    <property type="match status" value="1"/>
</dbReference>
<dbReference type="InterPro" id="IPR006680">
    <property type="entry name" value="Amidohydro-rel"/>
</dbReference>
<evidence type="ECO:0000256" key="1">
    <source>
        <dbReference type="ARBA" id="ARBA00001947"/>
    </source>
</evidence>
<dbReference type="Pfam" id="PF01979">
    <property type="entry name" value="Amidohydro_1"/>
    <property type="match status" value="1"/>
</dbReference>
<comment type="similarity">
    <text evidence="2">Belongs to the metallo-dependent hydrolases superfamily. Hydantoinase/dihydropyrimidinase family.</text>
</comment>
<proteinExistence type="inferred from homology"/>
<evidence type="ECO:0000313" key="11">
    <source>
        <dbReference type="Proteomes" id="UP000201613"/>
    </source>
</evidence>
<keyword evidence="3" id="KW-0597">Phosphoprotein</keyword>
<dbReference type="NCBIfam" id="TIGR02033">
    <property type="entry name" value="D-hydantoinase"/>
    <property type="match status" value="1"/>
</dbReference>
<accession>A0A238LKI9</accession>
<evidence type="ECO:0000256" key="5">
    <source>
        <dbReference type="ARBA" id="ARBA00022801"/>
    </source>
</evidence>
<dbReference type="SUPFAM" id="SSF51556">
    <property type="entry name" value="Metallo-dependent hydrolases"/>
    <property type="match status" value="1"/>
</dbReference>